<evidence type="ECO:0000313" key="2">
    <source>
        <dbReference type="Proteomes" id="UP000616151"/>
    </source>
</evidence>
<protein>
    <submittedName>
        <fullName evidence="1">Ectoine/hydroxyectoine ABC transporter permease subunit EhuC</fullName>
    </submittedName>
</protein>
<name>A0ACC5R5M6_9HYPH</name>
<accession>A0ACC5R5M6</accession>
<proteinExistence type="predicted"/>
<dbReference type="EMBL" id="JAENHL010000007">
    <property type="protein sequence ID" value="MBK1867944.1"/>
    <property type="molecule type" value="Genomic_DNA"/>
</dbReference>
<organism evidence="1 2">
    <name type="scientific">Taklimakanibacter albus</name>
    <dbReference type="NCBI Taxonomy" id="2800327"/>
    <lineage>
        <taxon>Bacteria</taxon>
        <taxon>Pseudomonadati</taxon>
        <taxon>Pseudomonadota</taxon>
        <taxon>Alphaproteobacteria</taxon>
        <taxon>Hyphomicrobiales</taxon>
        <taxon>Aestuariivirgaceae</taxon>
        <taxon>Taklimakanibacter</taxon>
    </lineage>
</organism>
<sequence length="221" mass="23670">MTRAGALLPLLAQGALVTLEIAAMSLVAAILVAFVVGTARLSAISAIRVAALVFLEIFRGTSLVVQLFFFYFILPLHDVRLSAEATAVLAIGLNLGAYGSEIVRSAIKSIGKGQIEAALSLSLPRWITFSRVILPQALMIMLPSFGNLAIEIAKATALVSLITITDLTQTGHNLITATGETSLVWLIILLIYLLINTPLNLFVSWAEKWASRSRRGKSNAV</sequence>
<dbReference type="Proteomes" id="UP000616151">
    <property type="component" value="Unassembled WGS sequence"/>
</dbReference>
<gene>
    <name evidence="1" type="primary">ehuC</name>
    <name evidence="1" type="ORF">JHL16_16425</name>
</gene>
<keyword evidence="2" id="KW-1185">Reference proteome</keyword>
<reference evidence="1" key="1">
    <citation type="submission" date="2021-01" db="EMBL/GenBank/DDBJ databases">
        <authorList>
            <person name="Sun Q."/>
        </authorList>
    </citation>
    <scope>NUCLEOTIDE SEQUENCE</scope>
    <source>
        <strain evidence="1">YIM B02566</strain>
    </source>
</reference>
<evidence type="ECO:0000313" key="1">
    <source>
        <dbReference type="EMBL" id="MBK1867944.1"/>
    </source>
</evidence>
<comment type="caution">
    <text evidence="1">The sequence shown here is derived from an EMBL/GenBank/DDBJ whole genome shotgun (WGS) entry which is preliminary data.</text>
</comment>